<sequence>MSSICFAKGQAVPVDSKEAFLSAKILVDFIRDFTFLSEQQLMAIRKLMESTVQDIMSSVNHISSTADDKIEKASRVLVKDDQSDDFMNASMEEADTKATKTSESAYEQRRIALENKLRRSGGVFSKHMEALSTMDTDVQDLLVKVVGSVSMDDVMAQRLSHVTQSIHLLRAGLSKVVNDHRVFSTQSSVKQLRNEILTEVYRSYTAEEEKQIFHKIFGQPKVSNKKVS</sequence>
<name>A0A1Y6B6U1_9BACT</name>
<proteinExistence type="predicted"/>
<dbReference type="RefSeq" id="WP_132314879.1">
    <property type="nucleotide sequence ID" value="NZ_FWZT01000001.1"/>
</dbReference>
<keyword evidence="2" id="KW-1185">Reference proteome</keyword>
<dbReference type="STRING" id="1513793.SAMN06296036_1014"/>
<protein>
    <submittedName>
        <fullName evidence="1">Uncharacterized protein</fullName>
    </submittedName>
</protein>
<evidence type="ECO:0000313" key="1">
    <source>
        <dbReference type="EMBL" id="SME87713.1"/>
    </source>
</evidence>
<dbReference type="EMBL" id="FWZT01000001">
    <property type="protein sequence ID" value="SME87713.1"/>
    <property type="molecule type" value="Genomic_DNA"/>
</dbReference>
<dbReference type="Proteomes" id="UP000192907">
    <property type="component" value="Unassembled WGS sequence"/>
</dbReference>
<dbReference type="AlphaFoldDB" id="A0A1Y6B6U1"/>
<evidence type="ECO:0000313" key="2">
    <source>
        <dbReference type="Proteomes" id="UP000192907"/>
    </source>
</evidence>
<reference evidence="2" key="1">
    <citation type="submission" date="2017-04" db="EMBL/GenBank/DDBJ databases">
        <authorList>
            <person name="Varghese N."/>
            <person name="Submissions S."/>
        </authorList>
    </citation>
    <scope>NUCLEOTIDE SEQUENCE [LARGE SCALE GENOMIC DNA]</scope>
    <source>
        <strain evidence="2">RKEM611</strain>
    </source>
</reference>
<organism evidence="1 2">
    <name type="scientific">Pseudobacteriovorax antillogorgiicola</name>
    <dbReference type="NCBI Taxonomy" id="1513793"/>
    <lineage>
        <taxon>Bacteria</taxon>
        <taxon>Pseudomonadati</taxon>
        <taxon>Bdellovibrionota</taxon>
        <taxon>Oligoflexia</taxon>
        <taxon>Oligoflexales</taxon>
        <taxon>Pseudobacteriovoracaceae</taxon>
        <taxon>Pseudobacteriovorax</taxon>
    </lineage>
</organism>
<accession>A0A1Y6B6U1</accession>
<gene>
    <name evidence="1" type="ORF">SAMN06296036_1014</name>
</gene>